<dbReference type="AlphaFoldDB" id="A0AAV4RYK3"/>
<organism evidence="1 2">
    <name type="scientific">Caerostris darwini</name>
    <dbReference type="NCBI Taxonomy" id="1538125"/>
    <lineage>
        <taxon>Eukaryota</taxon>
        <taxon>Metazoa</taxon>
        <taxon>Ecdysozoa</taxon>
        <taxon>Arthropoda</taxon>
        <taxon>Chelicerata</taxon>
        <taxon>Arachnida</taxon>
        <taxon>Araneae</taxon>
        <taxon>Araneomorphae</taxon>
        <taxon>Entelegynae</taxon>
        <taxon>Araneoidea</taxon>
        <taxon>Araneidae</taxon>
        <taxon>Caerostris</taxon>
    </lineage>
</organism>
<gene>
    <name evidence="1" type="ORF">CDAR_262801</name>
</gene>
<proteinExistence type="predicted"/>
<reference evidence="1 2" key="1">
    <citation type="submission" date="2021-06" db="EMBL/GenBank/DDBJ databases">
        <title>Caerostris darwini draft genome.</title>
        <authorList>
            <person name="Kono N."/>
            <person name="Arakawa K."/>
        </authorList>
    </citation>
    <scope>NUCLEOTIDE SEQUENCE [LARGE SCALE GENOMIC DNA]</scope>
</reference>
<keyword evidence="2" id="KW-1185">Reference proteome</keyword>
<protein>
    <submittedName>
        <fullName evidence="1">Uncharacterized protein</fullName>
    </submittedName>
</protein>
<accession>A0AAV4RYK3</accession>
<name>A0AAV4RYK3_9ARAC</name>
<sequence length="110" mass="13305">MEVEVEGQRFYHFYWRGLYFHYPVEVFCWCLMLLSSTGDHFCKSNSFVTYRLGNLEPFEVHSFRSYTPSGLCDSRHLVNMIFGTFLFSWRIRCRLQNYVLKQERPLKVVI</sequence>
<dbReference type="EMBL" id="BPLQ01006841">
    <property type="protein sequence ID" value="GIY25562.1"/>
    <property type="molecule type" value="Genomic_DNA"/>
</dbReference>
<comment type="caution">
    <text evidence="1">The sequence shown here is derived from an EMBL/GenBank/DDBJ whole genome shotgun (WGS) entry which is preliminary data.</text>
</comment>
<evidence type="ECO:0000313" key="1">
    <source>
        <dbReference type="EMBL" id="GIY25562.1"/>
    </source>
</evidence>
<dbReference type="Proteomes" id="UP001054837">
    <property type="component" value="Unassembled WGS sequence"/>
</dbReference>
<evidence type="ECO:0000313" key="2">
    <source>
        <dbReference type="Proteomes" id="UP001054837"/>
    </source>
</evidence>